<dbReference type="RefSeq" id="WP_109840040.1">
    <property type="nucleotide sequence ID" value="NZ_QGKM01000136.1"/>
</dbReference>
<sequence>MYKILIIMLTLFAVGCARTGNIATPNPDEVSEITYNLNTDQNMRTWHFVNDDLTLRYSERDLNGRLISSNVRKVSPNDFNWLVTQFEDINYTKLQTRSKVVNSGFIGSQRSAAVAPETISIENLGGTYTFQKKGNIRFPPQLEKITQQIPTVFR</sequence>
<feature type="chain" id="PRO_5016444486" description="LPS export ABC transporter periplasmic protein LptC" evidence="1">
    <location>
        <begin position="20"/>
        <end position="154"/>
    </location>
</feature>
<gene>
    <name evidence="2" type="ORF">DKW60_23325</name>
</gene>
<name>A0A317C7H7_9GAMM</name>
<feature type="signal peptide" evidence="1">
    <location>
        <begin position="1"/>
        <end position="19"/>
    </location>
</feature>
<organism evidence="2 3">
    <name type="scientific">Leucothrix pacifica</name>
    <dbReference type="NCBI Taxonomy" id="1247513"/>
    <lineage>
        <taxon>Bacteria</taxon>
        <taxon>Pseudomonadati</taxon>
        <taxon>Pseudomonadota</taxon>
        <taxon>Gammaproteobacteria</taxon>
        <taxon>Thiotrichales</taxon>
        <taxon>Thiotrichaceae</taxon>
        <taxon>Leucothrix</taxon>
    </lineage>
</organism>
<accession>A0A317C7H7</accession>
<evidence type="ECO:0000256" key="1">
    <source>
        <dbReference type="SAM" id="SignalP"/>
    </source>
</evidence>
<keyword evidence="1" id="KW-0732">Signal</keyword>
<dbReference type="Proteomes" id="UP000245539">
    <property type="component" value="Unassembled WGS sequence"/>
</dbReference>
<proteinExistence type="predicted"/>
<evidence type="ECO:0000313" key="3">
    <source>
        <dbReference type="Proteomes" id="UP000245539"/>
    </source>
</evidence>
<dbReference type="PROSITE" id="PS51257">
    <property type="entry name" value="PROKAR_LIPOPROTEIN"/>
    <property type="match status" value="1"/>
</dbReference>
<dbReference type="EMBL" id="QGKM01000136">
    <property type="protein sequence ID" value="PWQ92032.1"/>
    <property type="molecule type" value="Genomic_DNA"/>
</dbReference>
<protein>
    <recommendedName>
        <fullName evidence="4">LPS export ABC transporter periplasmic protein LptC</fullName>
    </recommendedName>
</protein>
<dbReference type="AlphaFoldDB" id="A0A317C7H7"/>
<keyword evidence="3" id="KW-1185">Reference proteome</keyword>
<evidence type="ECO:0008006" key="4">
    <source>
        <dbReference type="Google" id="ProtNLM"/>
    </source>
</evidence>
<comment type="caution">
    <text evidence="2">The sequence shown here is derived from an EMBL/GenBank/DDBJ whole genome shotgun (WGS) entry which is preliminary data.</text>
</comment>
<reference evidence="2 3" key="1">
    <citation type="submission" date="2018-05" db="EMBL/GenBank/DDBJ databases">
        <title>Leucothrix arctica sp. nov., isolated from Arctic seawater.</title>
        <authorList>
            <person name="Choi A."/>
            <person name="Baek K."/>
        </authorList>
    </citation>
    <scope>NUCLEOTIDE SEQUENCE [LARGE SCALE GENOMIC DNA]</scope>
    <source>
        <strain evidence="2 3">JCM 18388</strain>
    </source>
</reference>
<evidence type="ECO:0000313" key="2">
    <source>
        <dbReference type="EMBL" id="PWQ92032.1"/>
    </source>
</evidence>